<keyword evidence="5" id="KW-1185">Reference proteome</keyword>
<reference evidence="4 5" key="1">
    <citation type="submission" date="2006-10" db="EMBL/GenBank/DDBJ databases">
        <title>Complete sequence of Methanosaeta thermophila PT.</title>
        <authorList>
            <consortium name="US DOE Joint Genome Institute"/>
            <person name="Copeland A."/>
            <person name="Lucas S."/>
            <person name="Lapidus A."/>
            <person name="Barry K."/>
            <person name="Detter J.C."/>
            <person name="Glavina del Rio T."/>
            <person name="Hammon N."/>
            <person name="Israni S."/>
            <person name="Pitluck S."/>
            <person name="Chain P."/>
            <person name="Malfatti S."/>
            <person name="Shin M."/>
            <person name="Vergez L."/>
            <person name="Schmutz J."/>
            <person name="Larimer F."/>
            <person name="Land M."/>
            <person name="Hauser L."/>
            <person name="Kyrpides N."/>
            <person name="Kim E."/>
            <person name="Smith K.S."/>
            <person name="Ingram-Smith C."/>
            <person name="Richardson P."/>
        </authorList>
    </citation>
    <scope>NUCLEOTIDE SEQUENCE [LARGE SCALE GENOMIC DNA]</scope>
    <source>
        <strain evidence="5">DSM 6194 / JCM 14653 / NBRC 101360 / PT</strain>
    </source>
</reference>
<gene>
    <name evidence="4" type="ordered locus">Mthe_0487</name>
</gene>
<evidence type="ECO:0000259" key="3">
    <source>
        <dbReference type="Pfam" id="PF08241"/>
    </source>
</evidence>
<feature type="domain" description="Methyltransferase type 11" evidence="3">
    <location>
        <begin position="27"/>
        <end position="141"/>
    </location>
</feature>
<evidence type="ECO:0000313" key="4">
    <source>
        <dbReference type="EMBL" id="ABK14278.1"/>
    </source>
</evidence>
<dbReference type="PANTHER" id="PTHR22809:SF5">
    <property type="entry name" value="TRNA N(3)-METHYLCYTIDINE METHYLTRANSFERASE METTL6"/>
    <property type="match status" value="1"/>
</dbReference>
<dbReference type="CDD" id="cd02440">
    <property type="entry name" value="AdoMet_MTases"/>
    <property type="match status" value="1"/>
</dbReference>
<dbReference type="AlphaFoldDB" id="A0B6F4"/>
<dbReference type="HOGENOM" id="CLU_091228_0_0_2"/>
<organism evidence="4 5">
    <name type="scientific">Methanothrix thermoacetophila (strain DSM 6194 / JCM 14653 / NBRC 101360 / PT)</name>
    <name type="common">Methanosaeta thermophila</name>
    <dbReference type="NCBI Taxonomy" id="349307"/>
    <lineage>
        <taxon>Archaea</taxon>
        <taxon>Methanobacteriati</taxon>
        <taxon>Methanobacteriota</taxon>
        <taxon>Stenosarchaea group</taxon>
        <taxon>Methanomicrobia</taxon>
        <taxon>Methanotrichales</taxon>
        <taxon>Methanotrichaceae</taxon>
        <taxon>Methanothrix</taxon>
    </lineage>
</organism>
<dbReference type="GO" id="GO:0140640">
    <property type="term" value="F:catalytic activity, acting on a nucleic acid"/>
    <property type="evidence" value="ECO:0007669"/>
    <property type="project" value="UniProtKB-ARBA"/>
</dbReference>
<name>A0B6F4_METTP</name>
<dbReference type="Proteomes" id="UP000000674">
    <property type="component" value="Chromosome"/>
</dbReference>
<dbReference type="Pfam" id="PF08241">
    <property type="entry name" value="Methyltransf_11"/>
    <property type="match status" value="1"/>
</dbReference>
<evidence type="ECO:0000313" key="5">
    <source>
        <dbReference type="Proteomes" id="UP000000674"/>
    </source>
</evidence>
<dbReference type="GO" id="GO:0008757">
    <property type="term" value="F:S-adenosylmethionine-dependent methyltransferase activity"/>
    <property type="evidence" value="ECO:0007669"/>
    <property type="project" value="InterPro"/>
</dbReference>
<accession>A0B6F4</accession>
<dbReference type="Gene3D" id="3.40.50.150">
    <property type="entry name" value="Vaccinia Virus protein VP39"/>
    <property type="match status" value="1"/>
</dbReference>
<protein>
    <submittedName>
        <fullName evidence="4">Methyltransferase type 11</fullName>
    </submittedName>
</protein>
<dbReference type="InterPro" id="IPR029063">
    <property type="entry name" value="SAM-dependent_MTases_sf"/>
</dbReference>
<sequence>MFYRRMGRSWGGVTRDIPDLPCGSRVLELGCGSGKTIRGMIGKGWRIVAIDISRRAVEISRSIKDGVTVASQLGNPSTNSSKGITEEVELLTADGRLLPFRDEVFDAVFAFHVLGHLLETQRSVVTREIIRVTRSGGLVFFRGFSFDDFRAGGDEIERGTFIRGDGTITHYFTEDEVLDLFKPLLNLSVNTVRWRMRVGGADLIRSEIRAAFRKE</sequence>
<dbReference type="OrthoDB" id="8915at2157"/>
<keyword evidence="2 4" id="KW-0808">Transferase</keyword>
<evidence type="ECO:0000256" key="1">
    <source>
        <dbReference type="ARBA" id="ARBA00022603"/>
    </source>
</evidence>
<dbReference type="InterPro" id="IPR013216">
    <property type="entry name" value="Methyltransf_11"/>
</dbReference>
<dbReference type="STRING" id="349307.Mthe_0487"/>
<dbReference type="SUPFAM" id="SSF53335">
    <property type="entry name" value="S-adenosyl-L-methionine-dependent methyltransferases"/>
    <property type="match status" value="1"/>
</dbReference>
<dbReference type="GO" id="GO:0032259">
    <property type="term" value="P:methylation"/>
    <property type="evidence" value="ECO:0007669"/>
    <property type="project" value="UniProtKB-KW"/>
</dbReference>
<proteinExistence type="predicted"/>
<evidence type="ECO:0000256" key="2">
    <source>
        <dbReference type="ARBA" id="ARBA00022679"/>
    </source>
</evidence>
<keyword evidence="1 4" id="KW-0489">Methyltransferase</keyword>
<dbReference type="EMBL" id="CP000477">
    <property type="protein sequence ID" value="ABK14278.1"/>
    <property type="molecule type" value="Genomic_DNA"/>
</dbReference>
<dbReference type="InterPro" id="IPR026113">
    <property type="entry name" value="METTL2/6/8-like"/>
</dbReference>
<dbReference type="KEGG" id="mtp:Mthe_0487"/>
<dbReference type="PANTHER" id="PTHR22809">
    <property type="entry name" value="METHYLTRANSFERASE-RELATED"/>
    <property type="match status" value="1"/>
</dbReference>